<feature type="signal peptide" evidence="2">
    <location>
        <begin position="1"/>
        <end position="29"/>
    </location>
</feature>
<dbReference type="RefSeq" id="WP_067898597.1">
    <property type="nucleotide sequence ID" value="NZ_VSFG01000005.1"/>
</dbReference>
<sequence length="154" mass="16028">MRIRAGAGLLVVGALALSTAVATGGAAQAKDRPCGRPVTTSGTGTAGTPWTLKSQYDDDGTPPNRLVAGEEFEIDTGVAGQHWSVVFTDNGTEFFRNDDDVSTATGIREVHPNPVPRGLPNVMAAHAERKDASGHVVETIDGSVRLDPPPPRCG</sequence>
<dbReference type="Proteomes" id="UP000323380">
    <property type="component" value="Unassembled WGS sequence"/>
</dbReference>
<proteinExistence type="predicted"/>
<feature type="compositionally biased region" description="Polar residues" evidence="1">
    <location>
        <begin position="38"/>
        <end position="54"/>
    </location>
</feature>
<protein>
    <submittedName>
        <fullName evidence="3">Uncharacterized protein</fullName>
    </submittedName>
</protein>
<name>A0A5D0NIE6_9ACTN</name>
<organism evidence="3 4">
    <name type="scientific">Actinomadura chibensis</name>
    <dbReference type="NCBI Taxonomy" id="392828"/>
    <lineage>
        <taxon>Bacteria</taxon>
        <taxon>Bacillati</taxon>
        <taxon>Actinomycetota</taxon>
        <taxon>Actinomycetes</taxon>
        <taxon>Streptosporangiales</taxon>
        <taxon>Thermomonosporaceae</taxon>
        <taxon>Actinomadura</taxon>
    </lineage>
</organism>
<dbReference type="AlphaFoldDB" id="A0A5D0NIE6"/>
<comment type="caution">
    <text evidence="3">The sequence shown here is derived from an EMBL/GenBank/DDBJ whole genome shotgun (WGS) entry which is preliminary data.</text>
</comment>
<evidence type="ECO:0000313" key="3">
    <source>
        <dbReference type="EMBL" id="TYB44119.1"/>
    </source>
</evidence>
<evidence type="ECO:0000313" key="4">
    <source>
        <dbReference type="Proteomes" id="UP000323380"/>
    </source>
</evidence>
<feature type="region of interest" description="Disordered" evidence="1">
    <location>
        <begin position="25"/>
        <end position="62"/>
    </location>
</feature>
<keyword evidence="4" id="KW-1185">Reference proteome</keyword>
<keyword evidence="2" id="KW-0732">Signal</keyword>
<gene>
    <name evidence="3" type="ORF">FXF69_24510</name>
</gene>
<reference evidence="3 4" key="1">
    <citation type="submission" date="2019-08" db="EMBL/GenBank/DDBJ databases">
        <title>Actinomadura sp. nov. CYP1-5 isolated from mountain soil.</title>
        <authorList>
            <person name="Songsumanus A."/>
            <person name="Kuncharoen N."/>
            <person name="Kudo T."/>
            <person name="Yuki M."/>
            <person name="Igarashi Y."/>
            <person name="Tanasupawat S."/>
        </authorList>
    </citation>
    <scope>NUCLEOTIDE SEQUENCE [LARGE SCALE GENOMIC DNA]</scope>
    <source>
        <strain evidence="3 4">JCM 14158</strain>
    </source>
</reference>
<accession>A0A5D0NIE6</accession>
<evidence type="ECO:0000256" key="1">
    <source>
        <dbReference type="SAM" id="MobiDB-lite"/>
    </source>
</evidence>
<feature type="chain" id="PRO_5022881032" evidence="2">
    <location>
        <begin position="30"/>
        <end position="154"/>
    </location>
</feature>
<dbReference type="STRING" id="1220554.GCA_001552135_05897"/>
<dbReference type="EMBL" id="VSFG01000005">
    <property type="protein sequence ID" value="TYB44119.1"/>
    <property type="molecule type" value="Genomic_DNA"/>
</dbReference>
<evidence type="ECO:0000256" key="2">
    <source>
        <dbReference type="SAM" id="SignalP"/>
    </source>
</evidence>